<keyword evidence="1" id="KW-0805">Transcription regulation</keyword>
<dbReference type="SMART" id="SM00345">
    <property type="entry name" value="HTH_GNTR"/>
    <property type="match status" value="1"/>
</dbReference>
<keyword evidence="3" id="KW-0804">Transcription</keyword>
<dbReference type="SUPFAM" id="SSF48008">
    <property type="entry name" value="GntR ligand-binding domain-like"/>
    <property type="match status" value="1"/>
</dbReference>
<protein>
    <submittedName>
        <fullName evidence="6">DNA-binding transcriptional regulator, GntR family</fullName>
    </submittedName>
</protein>
<dbReference type="OrthoDB" id="5524851at2"/>
<accession>A0A1G6W6Y6</accession>
<dbReference type="PANTHER" id="PTHR43537">
    <property type="entry name" value="TRANSCRIPTIONAL REGULATOR, GNTR FAMILY"/>
    <property type="match status" value="1"/>
</dbReference>
<dbReference type="Gene3D" id="1.20.120.530">
    <property type="entry name" value="GntR ligand-binding domain-like"/>
    <property type="match status" value="1"/>
</dbReference>
<dbReference type="PANTHER" id="PTHR43537:SF24">
    <property type="entry name" value="GLUCONATE OPERON TRANSCRIPTIONAL REPRESSOR"/>
    <property type="match status" value="1"/>
</dbReference>
<dbReference type="EMBL" id="FMYQ01000022">
    <property type="protein sequence ID" value="SDD60795.1"/>
    <property type="molecule type" value="Genomic_DNA"/>
</dbReference>
<keyword evidence="2 6" id="KW-0238">DNA-binding</keyword>
<dbReference type="PRINTS" id="PR00035">
    <property type="entry name" value="HTHGNTR"/>
</dbReference>
<dbReference type="GO" id="GO:0003677">
    <property type="term" value="F:DNA binding"/>
    <property type="evidence" value="ECO:0007669"/>
    <property type="project" value="UniProtKB-KW"/>
</dbReference>
<dbReference type="InterPro" id="IPR011711">
    <property type="entry name" value="GntR_C"/>
</dbReference>
<dbReference type="SMART" id="SM00895">
    <property type="entry name" value="FCD"/>
    <property type="match status" value="1"/>
</dbReference>
<evidence type="ECO:0000256" key="4">
    <source>
        <dbReference type="SAM" id="MobiDB-lite"/>
    </source>
</evidence>
<dbReference type="Pfam" id="PF00392">
    <property type="entry name" value="GntR"/>
    <property type="match status" value="1"/>
</dbReference>
<dbReference type="RefSeq" id="WP_092001187.1">
    <property type="nucleotide sequence ID" value="NZ_FMYQ01000022.1"/>
</dbReference>
<evidence type="ECO:0000256" key="2">
    <source>
        <dbReference type="ARBA" id="ARBA00023125"/>
    </source>
</evidence>
<dbReference type="Gene3D" id="1.10.10.10">
    <property type="entry name" value="Winged helix-like DNA-binding domain superfamily/Winged helix DNA-binding domain"/>
    <property type="match status" value="1"/>
</dbReference>
<dbReference type="SUPFAM" id="SSF46785">
    <property type="entry name" value="Winged helix' DNA-binding domain"/>
    <property type="match status" value="1"/>
</dbReference>
<dbReference type="STRING" id="416944.SAMN05421548_12263"/>
<dbReference type="GO" id="GO:0003700">
    <property type="term" value="F:DNA-binding transcription factor activity"/>
    <property type="evidence" value="ECO:0007669"/>
    <property type="project" value="InterPro"/>
</dbReference>
<dbReference type="Proteomes" id="UP000198908">
    <property type="component" value="Unassembled WGS sequence"/>
</dbReference>
<dbReference type="InterPro" id="IPR025161">
    <property type="entry name" value="IS402-like_dom"/>
</dbReference>
<evidence type="ECO:0000256" key="1">
    <source>
        <dbReference type="ARBA" id="ARBA00023015"/>
    </source>
</evidence>
<evidence type="ECO:0000313" key="7">
    <source>
        <dbReference type="Proteomes" id="UP000198908"/>
    </source>
</evidence>
<dbReference type="AlphaFoldDB" id="A0A1G6W6Y6"/>
<dbReference type="CDD" id="cd07377">
    <property type="entry name" value="WHTH_GntR"/>
    <property type="match status" value="1"/>
</dbReference>
<dbReference type="InterPro" id="IPR000524">
    <property type="entry name" value="Tscrpt_reg_HTH_GntR"/>
</dbReference>
<organism evidence="6 7">
    <name type="scientific">Paraburkholderia lycopersici</name>
    <dbReference type="NCBI Taxonomy" id="416944"/>
    <lineage>
        <taxon>Bacteria</taxon>
        <taxon>Pseudomonadati</taxon>
        <taxon>Pseudomonadota</taxon>
        <taxon>Betaproteobacteria</taxon>
        <taxon>Burkholderiales</taxon>
        <taxon>Burkholderiaceae</taxon>
        <taxon>Paraburkholderia</taxon>
    </lineage>
</organism>
<evidence type="ECO:0000259" key="5">
    <source>
        <dbReference type="PROSITE" id="PS50949"/>
    </source>
</evidence>
<reference evidence="7" key="1">
    <citation type="submission" date="2016-09" db="EMBL/GenBank/DDBJ databases">
        <authorList>
            <person name="Varghese N."/>
            <person name="Submissions S."/>
        </authorList>
    </citation>
    <scope>NUCLEOTIDE SEQUENCE [LARGE SCALE GENOMIC DNA]</scope>
    <source>
        <strain evidence="7">TNe-862</strain>
    </source>
</reference>
<sequence>MTLDIKITPQTVLLQTTLKLREAIMQGHFAPGERLVELSLCERMGVSRTTIREALRRLESERLITNKPNRGPSVAVITQKEADHIYHVRKLLEGEAAALFAERATPVEVDLLQRALDDFEAAVVQDSAIGRVSSTSEFYEIILKGCGNPIIHEVIASLLARINVLRAKSMSAPGRARISAAEMRRMMTAIQQRNAPAARMAAEAHVIAARDAIRAAWGKNTDEPDSGADIVLDGEAESLPESANHPPVVPVVGDELWAKIETILPPVAPRRRQYPGRKPTPDRFALLGIIYVLGNRISWNHLPADLGCGSGVSCWRRMKNWQEAGVWPKVERLLVQAGLLPRGSPAKPRAEIGEPGPATWKTDIAGPLRRSAKRD</sequence>
<dbReference type="InterPro" id="IPR036390">
    <property type="entry name" value="WH_DNA-bd_sf"/>
</dbReference>
<dbReference type="InterPro" id="IPR008920">
    <property type="entry name" value="TF_FadR/GntR_C"/>
</dbReference>
<dbReference type="PROSITE" id="PS50949">
    <property type="entry name" value="HTH_GNTR"/>
    <property type="match status" value="1"/>
</dbReference>
<gene>
    <name evidence="6" type="ORF">SAMN05421548_12263</name>
</gene>
<dbReference type="Pfam" id="PF07729">
    <property type="entry name" value="FCD"/>
    <property type="match status" value="1"/>
</dbReference>
<feature type="domain" description="HTH gntR-type" evidence="5">
    <location>
        <begin position="10"/>
        <end position="77"/>
    </location>
</feature>
<name>A0A1G6W6Y6_9BURK</name>
<dbReference type="Pfam" id="PF13340">
    <property type="entry name" value="DUF4096"/>
    <property type="match status" value="1"/>
</dbReference>
<proteinExistence type="predicted"/>
<dbReference type="InterPro" id="IPR036388">
    <property type="entry name" value="WH-like_DNA-bd_sf"/>
</dbReference>
<feature type="region of interest" description="Disordered" evidence="4">
    <location>
        <begin position="344"/>
        <end position="375"/>
    </location>
</feature>
<keyword evidence="7" id="KW-1185">Reference proteome</keyword>
<evidence type="ECO:0000313" key="6">
    <source>
        <dbReference type="EMBL" id="SDD60795.1"/>
    </source>
</evidence>
<evidence type="ECO:0000256" key="3">
    <source>
        <dbReference type="ARBA" id="ARBA00023163"/>
    </source>
</evidence>